<organism evidence="1 2">
    <name type="scientific">Streptomyces pseudovenezuelae</name>
    <dbReference type="NCBI Taxonomy" id="67350"/>
    <lineage>
        <taxon>Bacteria</taxon>
        <taxon>Bacillati</taxon>
        <taxon>Actinomycetota</taxon>
        <taxon>Actinomycetes</taxon>
        <taxon>Kitasatosporales</taxon>
        <taxon>Streptomycetaceae</taxon>
        <taxon>Streptomyces</taxon>
        <taxon>Streptomyces aurantiacus group</taxon>
    </lineage>
</organism>
<sequence>MSTAPTAPTTDRPGAAHRLATLAADVLGGPLPVRRLYLVGGALAFEEGRMGVDQILGVRPGTDGDSGMTAGASGWYEGLDRL</sequence>
<name>A0A117PQR7_9ACTN</name>
<proteinExistence type="predicted"/>
<comment type="caution">
    <text evidence="1">The sequence shown here is derived from an EMBL/GenBank/DDBJ whole genome shotgun (WGS) entry which is preliminary data.</text>
</comment>
<accession>A0A117PQR7</accession>
<reference evidence="1 2" key="1">
    <citation type="submission" date="2015-10" db="EMBL/GenBank/DDBJ databases">
        <title>Draft genome sequence of Streptomyces pseudovenezuelae DSM 40212, type strain for the species Streptomyces pseudovenezuelae.</title>
        <authorList>
            <person name="Ruckert C."/>
            <person name="Winkler A."/>
            <person name="Kalinowski J."/>
            <person name="Kampfer P."/>
            <person name="Glaeser S."/>
        </authorList>
    </citation>
    <scope>NUCLEOTIDE SEQUENCE [LARGE SCALE GENOMIC DNA]</scope>
    <source>
        <strain evidence="1 2">DSM 40212</strain>
    </source>
</reference>
<gene>
    <name evidence="1" type="ORF">AQI94_22555</name>
</gene>
<dbReference type="Proteomes" id="UP000053039">
    <property type="component" value="Unassembled WGS sequence"/>
</dbReference>
<protein>
    <submittedName>
        <fullName evidence="1">Uncharacterized protein</fullName>
    </submittedName>
</protein>
<dbReference type="AlphaFoldDB" id="A0A117PQR7"/>
<evidence type="ECO:0000313" key="2">
    <source>
        <dbReference type="Proteomes" id="UP000053039"/>
    </source>
</evidence>
<dbReference type="EMBL" id="LMWM01000026">
    <property type="protein sequence ID" value="KUM86255.1"/>
    <property type="molecule type" value="Genomic_DNA"/>
</dbReference>
<evidence type="ECO:0000313" key="1">
    <source>
        <dbReference type="EMBL" id="KUM86255.1"/>
    </source>
</evidence>